<gene>
    <name evidence="2" type="ORF">SEMRO_185_G080220.1</name>
</gene>
<dbReference type="AlphaFoldDB" id="A0A9N8DL75"/>
<keyword evidence="3" id="KW-1185">Reference proteome</keyword>
<evidence type="ECO:0000313" key="3">
    <source>
        <dbReference type="Proteomes" id="UP001153069"/>
    </source>
</evidence>
<keyword evidence="1" id="KW-0732">Signal</keyword>
<reference evidence="2" key="1">
    <citation type="submission" date="2020-06" db="EMBL/GenBank/DDBJ databases">
        <authorList>
            <consortium name="Plant Systems Biology data submission"/>
        </authorList>
    </citation>
    <scope>NUCLEOTIDE SEQUENCE</scope>
    <source>
        <strain evidence="2">D6</strain>
    </source>
</reference>
<dbReference type="EMBL" id="CAICTM010000184">
    <property type="protein sequence ID" value="CAB9504075.1"/>
    <property type="molecule type" value="Genomic_DNA"/>
</dbReference>
<proteinExistence type="predicted"/>
<dbReference type="OrthoDB" id="26525at2759"/>
<evidence type="ECO:0000313" key="2">
    <source>
        <dbReference type="EMBL" id="CAB9504075.1"/>
    </source>
</evidence>
<organism evidence="2 3">
    <name type="scientific">Seminavis robusta</name>
    <dbReference type="NCBI Taxonomy" id="568900"/>
    <lineage>
        <taxon>Eukaryota</taxon>
        <taxon>Sar</taxon>
        <taxon>Stramenopiles</taxon>
        <taxon>Ochrophyta</taxon>
        <taxon>Bacillariophyta</taxon>
        <taxon>Bacillariophyceae</taxon>
        <taxon>Bacillariophycidae</taxon>
        <taxon>Naviculales</taxon>
        <taxon>Naviculaceae</taxon>
        <taxon>Seminavis</taxon>
    </lineage>
</organism>
<feature type="signal peptide" evidence="1">
    <location>
        <begin position="1"/>
        <end position="20"/>
    </location>
</feature>
<evidence type="ECO:0000256" key="1">
    <source>
        <dbReference type="SAM" id="SignalP"/>
    </source>
</evidence>
<protein>
    <submittedName>
        <fullName evidence="2">Uncharacterized protein</fullName>
    </submittedName>
</protein>
<name>A0A9N8DL75_9STRA</name>
<dbReference type="Proteomes" id="UP001153069">
    <property type="component" value="Unassembled WGS sequence"/>
</dbReference>
<accession>A0A9N8DL75</accession>
<feature type="chain" id="PRO_5040339496" evidence="1">
    <location>
        <begin position="21"/>
        <end position="209"/>
    </location>
</feature>
<sequence length="209" mass="21904">MVAMFTRILLVSSLLGGAAAFSMPAVSTTSRSATALFSGTGSQKEEPSNTPSRRSFLSLGGVSAVSILTGAAAAANAVQETETRQGIPVTAFNGLIFNYRNSQFGGLDADDLDEPSVSYAEFCEKLQKGEVQFVEFLAPDGDKAYATFKPTSEGGETPAPIRIGEGYPLEQHDGWSSPAFAVRTVKNAGVPYKFTVPGLAKFSAANSKS</sequence>
<comment type="caution">
    <text evidence="2">The sequence shown here is derived from an EMBL/GenBank/DDBJ whole genome shotgun (WGS) entry which is preliminary data.</text>
</comment>